<feature type="region of interest" description="Disordered" evidence="1">
    <location>
        <begin position="1"/>
        <end position="212"/>
    </location>
</feature>
<feature type="compositionally biased region" description="Low complexity" evidence="1">
    <location>
        <begin position="353"/>
        <end position="363"/>
    </location>
</feature>
<feature type="compositionally biased region" description="Low complexity" evidence="1">
    <location>
        <begin position="75"/>
        <end position="97"/>
    </location>
</feature>
<keyword evidence="3" id="KW-1185">Reference proteome</keyword>
<proteinExistence type="predicted"/>
<dbReference type="EMBL" id="AYSA01000573">
    <property type="protein sequence ID" value="ESZ90826.1"/>
    <property type="molecule type" value="Genomic_DNA"/>
</dbReference>
<feature type="compositionally biased region" description="Polar residues" evidence="1">
    <location>
        <begin position="399"/>
        <end position="408"/>
    </location>
</feature>
<feature type="compositionally biased region" description="Polar residues" evidence="1">
    <location>
        <begin position="176"/>
        <end position="198"/>
    </location>
</feature>
<dbReference type="Proteomes" id="UP000019487">
    <property type="component" value="Unassembled WGS sequence"/>
</dbReference>
<reference evidence="2 3" key="1">
    <citation type="journal article" date="2014" name="Genome Announc.">
        <title>Draft genome sequence of Sclerotinia borealis, a psychrophilic plant pathogenic fungus.</title>
        <authorList>
            <person name="Mardanov A.V."/>
            <person name="Beletsky A.V."/>
            <person name="Kadnikov V.V."/>
            <person name="Ignatov A.N."/>
            <person name="Ravin N.V."/>
        </authorList>
    </citation>
    <scope>NUCLEOTIDE SEQUENCE [LARGE SCALE GENOMIC DNA]</scope>
    <source>
        <strain evidence="3">F-4157</strain>
    </source>
</reference>
<evidence type="ECO:0000313" key="3">
    <source>
        <dbReference type="Proteomes" id="UP000019487"/>
    </source>
</evidence>
<dbReference type="HOGENOM" id="CLU_631862_0_0_1"/>
<gene>
    <name evidence="2" type="ORF">SBOR_8802</name>
</gene>
<evidence type="ECO:0000313" key="2">
    <source>
        <dbReference type="EMBL" id="ESZ90826.1"/>
    </source>
</evidence>
<name>W9C4P4_SCLBF</name>
<protein>
    <submittedName>
        <fullName evidence="2">Uncharacterized protein</fullName>
    </submittedName>
</protein>
<comment type="caution">
    <text evidence="2">The sequence shown here is derived from an EMBL/GenBank/DDBJ whole genome shotgun (WGS) entry which is preliminary data.</text>
</comment>
<organism evidence="2 3">
    <name type="scientific">Sclerotinia borealis (strain F-4128)</name>
    <dbReference type="NCBI Taxonomy" id="1432307"/>
    <lineage>
        <taxon>Eukaryota</taxon>
        <taxon>Fungi</taxon>
        <taxon>Dikarya</taxon>
        <taxon>Ascomycota</taxon>
        <taxon>Pezizomycotina</taxon>
        <taxon>Leotiomycetes</taxon>
        <taxon>Helotiales</taxon>
        <taxon>Sclerotiniaceae</taxon>
        <taxon>Sclerotinia</taxon>
    </lineage>
</organism>
<feature type="compositionally biased region" description="Basic and acidic residues" evidence="1">
    <location>
        <begin position="37"/>
        <end position="54"/>
    </location>
</feature>
<feature type="region of interest" description="Disordered" evidence="1">
    <location>
        <begin position="280"/>
        <end position="434"/>
    </location>
</feature>
<feature type="compositionally biased region" description="Low complexity" evidence="1">
    <location>
        <begin position="127"/>
        <end position="145"/>
    </location>
</feature>
<dbReference type="OrthoDB" id="3558726at2759"/>
<sequence>MSERNNGSRYTERTSGSSASKASISSKTSGASISSEQRSREFQEKKDKRDRGEVDEYTPSVAPNSAHRSERPSSRRPSSKAPTSTAPSKAPTTIAPSESISVRPPPRSQAKSRPRSRSRESDKKPPSKTSSRTSSVASSATVKPSRQAPSIGSNLFTLPEDRTVIADSENGGRRTANPSQVGTNYSQDSRNLSNTYNPKASRGPPPSKFSKMTKEEIATYLPDESELREIRGRHKAKGSVAESAFDLAEKKAGRRLGNTLLMDGDGTPIGVAKMSLDPKYGNSGGLFELNRVGEGDPRLSDRTRRREESPDRRSHHGSKTTVSAGGSLTSDTNSNFGRRTVVPHGYEFSDRASSISGQSSQSGRRTEIVAPSTVVSRSTSGRQTVVPHGYEFSDRASDVSGQSSQYQTKIVAPTSVTHRPKYKTKKFKPDSSRG</sequence>
<feature type="compositionally biased region" description="Low complexity" evidence="1">
    <location>
        <begin position="14"/>
        <end position="35"/>
    </location>
</feature>
<accession>W9C4P4</accession>
<feature type="compositionally biased region" description="Basic and acidic residues" evidence="1">
    <location>
        <begin position="291"/>
        <end position="312"/>
    </location>
</feature>
<feature type="compositionally biased region" description="Polar residues" evidence="1">
    <location>
        <begin position="147"/>
        <end position="156"/>
    </location>
</feature>
<dbReference type="AlphaFoldDB" id="W9C4P4"/>
<feature type="compositionally biased region" description="Polar residues" evidence="1">
    <location>
        <begin position="319"/>
        <end position="337"/>
    </location>
</feature>
<evidence type="ECO:0000256" key="1">
    <source>
        <dbReference type="SAM" id="MobiDB-lite"/>
    </source>
</evidence>
<feature type="compositionally biased region" description="Polar residues" evidence="1">
    <location>
        <begin position="373"/>
        <end position="383"/>
    </location>
</feature>